<evidence type="ECO:0000313" key="3">
    <source>
        <dbReference type="Proteomes" id="UP001148786"/>
    </source>
</evidence>
<dbReference type="Proteomes" id="UP001148786">
    <property type="component" value="Unassembled WGS sequence"/>
</dbReference>
<dbReference type="Pfam" id="PF18759">
    <property type="entry name" value="Plavaka"/>
    <property type="match status" value="1"/>
</dbReference>
<evidence type="ECO:0000256" key="1">
    <source>
        <dbReference type="SAM" id="MobiDB-lite"/>
    </source>
</evidence>
<gene>
    <name evidence="2" type="ORF">NLJ89_g7124</name>
</gene>
<reference evidence="2" key="1">
    <citation type="submission" date="2022-07" db="EMBL/GenBank/DDBJ databases">
        <title>Genome Sequence of Agrocybe chaxingu.</title>
        <authorList>
            <person name="Buettner E."/>
        </authorList>
    </citation>
    <scope>NUCLEOTIDE SEQUENCE</scope>
    <source>
        <strain evidence="2">MP-N11</strain>
    </source>
</reference>
<comment type="caution">
    <text evidence="2">The sequence shown here is derived from an EMBL/GenBank/DDBJ whole genome shotgun (WGS) entry which is preliminary data.</text>
</comment>
<organism evidence="2 3">
    <name type="scientific">Agrocybe chaxingu</name>
    <dbReference type="NCBI Taxonomy" id="84603"/>
    <lineage>
        <taxon>Eukaryota</taxon>
        <taxon>Fungi</taxon>
        <taxon>Dikarya</taxon>
        <taxon>Basidiomycota</taxon>
        <taxon>Agaricomycotina</taxon>
        <taxon>Agaricomycetes</taxon>
        <taxon>Agaricomycetidae</taxon>
        <taxon>Agaricales</taxon>
        <taxon>Agaricineae</taxon>
        <taxon>Strophariaceae</taxon>
        <taxon>Agrocybe</taxon>
    </lineage>
</organism>
<dbReference type="EMBL" id="JANKHO010000819">
    <property type="protein sequence ID" value="KAJ3505987.1"/>
    <property type="molecule type" value="Genomic_DNA"/>
</dbReference>
<keyword evidence="3" id="KW-1185">Reference proteome</keyword>
<proteinExistence type="predicted"/>
<accession>A0A9W8JWZ1</accession>
<evidence type="ECO:0000313" key="2">
    <source>
        <dbReference type="EMBL" id="KAJ3505987.1"/>
    </source>
</evidence>
<dbReference type="OrthoDB" id="3239511at2759"/>
<sequence length="966" mass="109248">MPPRQRTSEQIECPICQKVVTPQGLGAHQRGQPCRDERARQDLLRGIAPPVDSSEAVRALEALAQEENEAGSAALALAGGRNLGIERPPDSASAFQHWDYSNTHFGDGFNDNVGPSAPAPSTVPSLDSRTGKAPDIFSFIDYCGMESTMEPRDLDPSLDKQPWRPFATRLDFEFAEVFLDSHMNQRQIDTLISLVRQSKADGSVFTLTGATDLTKIWDVAQKTHTTGFAKRTFKVEYKGEELEYDVWVRPLWHWCQELLLDKNLIGEFHWNAEQLFKFDGQHFERFIDEPWTADAWWNYQTTIPSTAKPFCIIVYADKTRLSSFGTEKGYPVLARCANLPVDLRNGSGVGGGRLVGWLPIPEDVAGEKGKRRFVNLKREIWHEAVAEIVASIELYTKLGAAVQCADGVTRQLFPHILMLSADFEEQTMMALTRGSNGSFPCPICLVPKASIPDLSITYRERTTEEMQRIWHDAQALNQTQREELLSQYSLRDVQNIFWSLHGVDVYRALSWDRLHAYHGGLFSDHLLVELKAIVKKLPGRTAEIAIDHALQAIPPWSGLNHFTMLSASGEYADGTKHEDLSKVIIFASLEALNAEASPDGFALLQLMRSYLELDMFASLTVHTERTLADGQLELRRFEEFLKKYQAVQTTEKAGTFPKAHSHQHVFRDIRLKGATRNYNTKPNEKANGPLKKYYQRHTNFKNVAPQVLQISEMDLVSTMIRTNIDIIDESQREKELSAQEPDSDNGSHASPAEGSGACRVFHGSFGPAIPLVDVESQSGHDAVFQNFRRKLNKYLVDRSVIRRGTGISPDTSVTPYRFIKVIFSSVIDWRWNSHILRAYPIFYDKPRYDFALVKLSDDLKKCMLVQIIYPFKIMYNSTTHHLALVIPFDVPKMPANRARDNSLRLTRVHPRRRSDAVVIDTNSIIRGVLLVEDPGSPAGERLLVNFTDEDIWVRMKSVELPINVRL</sequence>
<protein>
    <submittedName>
        <fullName evidence="2">Uncharacterized protein</fullName>
    </submittedName>
</protein>
<name>A0A9W8JWZ1_9AGAR</name>
<dbReference type="AlphaFoldDB" id="A0A9W8JWZ1"/>
<feature type="region of interest" description="Disordered" evidence="1">
    <location>
        <begin position="731"/>
        <end position="753"/>
    </location>
</feature>
<dbReference type="InterPro" id="IPR041078">
    <property type="entry name" value="Plavaka"/>
</dbReference>